<comment type="caution">
    <text evidence="3">The sequence shown here is derived from an EMBL/GenBank/DDBJ whole genome shotgun (WGS) entry which is preliminary data.</text>
</comment>
<dbReference type="AlphaFoldDB" id="A0AAD9IKD5"/>
<dbReference type="PANTHER" id="PTHR13134">
    <property type="entry name" value="TRAFFICKING PROTEIN PARTICLE COMPLEX SUBUNIT 13"/>
    <property type="match status" value="1"/>
</dbReference>
<dbReference type="PANTHER" id="PTHR13134:SF3">
    <property type="entry name" value="TRAFFICKING PROTEIN PARTICLE COMPLEX SUBUNIT 13"/>
    <property type="match status" value="1"/>
</dbReference>
<dbReference type="Pfam" id="PF23643">
    <property type="entry name" value="TRAPPC13_C"/>
    <property type="match status" value="1"/>
</dbReference>
<evidence type="ECO:0000259" key="1">
    <source>
        <dbReference type="Pfam" id="PF23643"/>
    </source>
</evidence>
<dbReference type="InterPro" id="IPR055428">
    <property type="entry name" value="TRAPPC13_C"/>
</dbReference>
<name>A0AAD9IKD5_PROWI</name>
<dbReference type="InterPro" id="IPR010378">
    <property type="entry name" value="TRAPPC13"/>
</dbReference>
<gene>
    <name evidence="3" type="ORF">QBZ16_004452</name>
</gene>
<accession>A0AAD9IKD5</accession>
<evidence type="ECO:0000313" key="4">
    <source>
        <dbReference type="Proteomes" id="UP001255856"/>
    </source>
</evidence>
<feature type="domain" description="Trafficking protein particle complex subunit 13 middle" evidence="2">
    <location>
        <begin position="111"/>
        <end position="232"/>
    </location>
</feature>
<protein>
    <submittedName>
        <fullName evidence="3">Uncharacterized protein</fullName>
    </submittedName>
</protein>
<dbReference type="GO" id="GO:1990072">
    <property type="term" value="C:TRAPPIII protein complex"/>
    <property type="evidence" value="ECO:0007669"/>
    <property type="project" value="TreeGrafter"/>
</dbReference>
<sequence>MGEAHPPLSFRIMRLNPPQLPLDASSTFDVELHTERGPVILVDPRGAAALTLAAGAYHSVQIAHDIKEVGPHSLICSAVGLGEHNSRVAHSQSFRFPVTNPITVRSKQRVVEDTVLLEVVLESAVSHPFFLTRHVFLPHSPFVMEEVAPAPSSSAPESAGPLRASQAQHPLLAPKGGQYGLVYRLQAQQSEAGPRSPTAAAQDPNAMVPLGRLDLEWTGPMGEVSRLQTQSISMSRSLLPRKRGDVSLRLAALEPSCLAHETPFFVRLEVSNAGRRPTGPLLAAWQGVATRGAIVASGPHTAGVGPLAPGERATATLRMLPLMAGQQAITGLMLTDERTGTVLDRLPPQEVFVNPG</sequence>
<organism evidence="3 4">
    <name type="scientific">Prototheca wickerhamii</name>
    <dbReference type="NCBI Taxonomy" id="3111"/>
    <lineage>
        <taxon>Eukaryota</taxon>
        <taxon>Viridiplantae</taxon>
        <taxon>Chlorophyta</taxon>
        <taxon>core chlorophytes</taxon>
        <taxon>Trebouxiophyceae</taxon>
        <taxon>Chlorellales</taxon>
        <taxon>Chlorellaceae</taxon>
        <taxon>Prototheca</taxon>
    </lineage>
</organism>
<feature type="domain" description="Trafficking protein particle complex subunit 13 C-terminal" evidence="1">
    <location>
        <begin position="255"/>
        <end position="342"/>
    </location>
</feature>
<dbReference type="EMBL" id="JASFZW010000006">
    <property type="protein sequence ID" value="KAK2077607.1"/>
    <property type="molecule type" value="Genomic_DNA"/>
</dbReference>
<dbReference type="Pfam" id="PF23647">
    <property type="entry name" value="TRAPPC13_M"/>
    <property type="match status" value="1"/>
</dbReference>
<keyword evidence="4" id="KW-1185">Reference proteome</keyword>
<evidence type="ECO:0000313" key="3">
    <source>
        <dbReference type="EMBL" id="KAK2077607.1"/>
    </source>
</evidence>
<reference evidence="3" key="1">
    <citation type="submission" date="2021-01" db="EMBL/GenBank/DDBJ databases">
        <authorList>
            <person name="Eckstrom K.M.E."/>
        </authorList>
    </citation>
    <scope>NUCLEOTIDE SEQUENCE</scope>
    <source>
        <strain evidence="3">UVCC 0001</strain>
    </source>
</reference>
<evidence type="ECO:0000259" key="2">
    <source>
        <dbReference type="Pfam" id="PF23647"/>
    </source>
</evidence>
<dbReference type="InterPro" id="IPR055429">
    <property type="entry name" value="TRAPPC13_M"/>
</dbReference>
<proteinExistence type="predicted"/>
<dbReference type="Proteomes" id="UP001255856">
    <property type="component" value="Unassembled WGS sequence"/>
</dbReference>